<keyword evidence="2" id="KW-1133">Transmembrane helix</keyword>
<feature type="transmembrane region" description="Helical" evidence="2">
    <location>
        <begin position="182"/>
        <end position="203"/>
    </location>
</feature>
<comment type="caution">
    <text evidence="3">The sequence shown here is derived from an EMBL/GenBank/DDBJ whole genome shotgun (WGS) entry which is preliminary data.</text>
</comment>
<sequence length="298" mass="30530">MSKPEATDATDATETTPIMPVRPAGSTKDTGSASAATQPTRGRHVLHGCSLAITVVAMAVQATTMGLYGPPKRIVLIQPGRGAFAIWVAIYALVIGAFSAQFRWVAVPNRRRDAVASVALAGSLVGGAVWCCVCRRGGALQAAALLSSALAGVIAMVAAHGGAEGGEGAKRSAKRTKCVLEVATATNASWLLFAAPLGVLLCVSGDDEADAVAALLFTGAFQAALTLVCRTPVCGLVTLWTIAWLLPRLFGDDALRELRALKTVAVVVLVGGVGLVGLGAWRRRPGRARATLGPSLSP</sequence>
<proteinExistence type="predicted"/>
<feature type="transmembrane region" description="Helical" evidence="2">
    <location>
        <begin position="140"/>
        <end position="162"/>
    </location>
</feature>
<evidence type="ECO:0000313" key="4">
    <source>
        <dbReference type="Proteomes" id="UP000315496"/>
    </source>
</evidence>
<keyword evidence="2" id="KW-0812">Transmembrane</keyword>
<feature type="transmembrane region" description="Helical" evidence="2">
    <location>
        <begin position="114"/>
        <end position="133"/>
    </location>
</feature>
<organism evidence="3 4">
    <name type="scientific">Giardia muris</name>
    <dbReference type="NCBI Taxonomy" id="5742"/>
    <lineage>
        <taxon>Eukaryota</taxon>
        <taxon>Metamonada</taxon>
        <taxon>Diplomonadida</taxon>
        <taxon>Hexamitidae</taxon>
        <taxon>Giardiinae</taxon>
        <taxon>Giardia</taxon>
    </lineage>
</organism>
<keyword evidence="4" id="KW-1185">Reference proteome</keyword>
<name>A0A4Z1SLG8_GIAMU</name>
<feature type="region of interest" description="Disordered" evidence="1">
    <location>
        <begin position="1"/>
        <end position="40"/>
    </location>
</feature>
<keyword evidence="2" id="KW-0472">Membrane</keyword>
<reference evidence="3 4" key="1">
    <citation type="submission" date="2019-05" db="EMBL/GenBank/DDBJ databases">
        <title>The compact genome of Giardia muris reveals important steps in the evolution of intestinal protozoan parasites.</title>
        <authorList>
            <person name="Xu F."/>
            <person name="Jimenez-Gonzalez A."/>
            <person name="Einarsson E."/>
            <person name="Astvaldsson A."/>
            <person name="Peirasmaki D."/>
            <person name="Eckmann L."/>
            <person name="Andersson J.O."/>
            <person name="Svard S.G."/>
            <person name="Jerlstrom-Hultqvist J."/>
        </authorList>
    </citation>
    <scope>NUCLEOTIDE SEQUENCE [LARGE SCALE GENOMIC DNA]</scope>
    <source>
        <strain evidence="3 4">Roberts-Thomson</strain>
    </source>
</reference>
<dbReference type="EMBL" id="VDLU01000005">
    <property type="protein sequence ID" value="TNJ26360.1"/>
    <property type="molecule type" value="Genomic_DNA"/>
</dbReference>
<feature type="compositionally biased region" description="Polar residues" evidence="1">
    <location>
        <begin position="27"/>
        <end position="40"/>
    </location>
</feature>
<evidence type="ECO:0000313" key="3">
    <source>
        <dbReference type="EMBL" id="TNJ26360.1"/>
    </source>
</evidence>
<dbReference type="AlphaFoldDB" id="A0A4Z1SLG8"/>
<feature type="transmembrane region" description="Helical" evidence="2">
    <location>
        <begin position="215"/>
        <end position="243"/>
    </location>
</feature>
<evidence type="ECO:0000256" key="2">
    <source>
        <dbReference type="SAM" id="Phobius"/>
    </source>
</evidence>
<accession>A0A4Z1SLG8</accession>
<feature type="compositionally biased region" description="Low complexity" evidence="1">
    <location>
        <begin position="7"/>
        <end position="16"/>
    </location>
</feature>
<feature type="transmembrane region" description="Helical" evidence="2">
    <location>
        <begin position="82"/>
        <end position="102"/>
    </location>
</feature>
<feature type="transmembrane region" description="Helical" evidence="2">
    <location>
        <begin position="263"/>
        <end position="281"/>
    </location>
</feature>
<gene>
    <name evidence="3" type="ORF">GMRT_13392</name>
</gene>
<protein>
    <submittedName>
        <fullName evidence="3">Uncharacterized protein</fullName>
    </submittedName>
</protein>
<dbReference type="VEuPathDB" id="GiardiaDB:GMRT_13392"/>
<dbReference type="Proteomes" id="UP000315496">
    <property type="component" value="Chromosome 5"/>
</dbReference>
<evidence type="ECO:0000256" key="1">
    <source>
        <dbReference type="SAM" id="MobiDB-lite"/>
    </source>
</evidence>
<feature type="transmembrane region" description="Helical" evidence="2">
    <location>
        <begin position="45"/>
        <end position="70"/>
    </location>
</feature>